<name>A0A1W1W7W2_SULTA</name>
<dbReference type="OrthoDB" id="9932215at2"/>
<evidence type="ECO:0000313" key="3">
    <source>
        <dbReference type="Proteomes" id="UP000192660"/>
    </source>
</evidence>
<keyword evidence="1" id="KW-1133">Transmembrane helix</keyword>
<dbReference type="EMBL" id="FWWY01000001">
    <property type="protein sequence ID" value="SMC02219.1"/>
    <property type="molecule type" value="Genomic_DNA"/>
</dbReference>
<feature type="transmembrane region" description="Helical" evidence="1">
    <location>
        <begin position="6"/>
        <end position="32"/>
    </location>
</feature>
<dbReference type="Proteomes" id="UP000192660">
    <property type="component" value="Unassembled WGS sequence"/>
</dbReference>
<sequence>MPFVMFLSGIILAFVVVVAGAALVLVWTIAYGTGRYCRQLLKNAQKSPQGLGLVIHLRDKQVS</sequence>
<evidence type="ECO:0000256" key="1">
    <source>
        <dbReference type="SAM" id="Phobius"/>
    </source>
</evidence>
<organism evidence="2 3">
    <name type="scientific">Sulfobacillus thermosulfidooxidans (strain DSM 9293 / VKM B-1269 / AT-1)</name>
    <dbReference type="NCBI Taxonomy" id="929705"/>
    <lineage>
        <taxon>Bacteria</taxon>
        <taxon>Bacillati</taxon>
        <taxon>Bacillota</taxon>
        <taxon>Clostridia</taxon>
        <taxon>Eubacteriales</taxon>
        <taxon>Clostridiales Family XVII. Incertae Sedis</taxon>
        <taxon>Sulfobacillus</taxon>
    </lineage>
</organism>
<dbReference type="RefSeq" id="WP_020376311.1">
    <property type="nucleotide sequence ID" value="NZ_FWWY01000001.1"/>
</dbReference>
<gene>
    <name evidence="2" type="ORF">SAMN00768000_0438</name>
</gene>
<dbReference type="STRING" id="28034.BFX07_03115"/>
<reference evidence="3" key="1">
    <citation type="submission" date="2017-04" db="EMBL/GenBank/DDBJ databases">
        <authorList>
            <person name="Varghese N."/>
            <person name="Submissions S."/>
        </authorList>
    </citation>
    <scope>NUCLEOTIDE SEQUENCE [LARGE SCALE GENOMIC DNA]</scope>
    <source>
        <strain evidence="3">DSM 9293</strain>
    </source>
</reference>
<accession>A0A1W1W7W2</accession>
<keyword evidence="3" id="KW-1185">Reference proteome</keyword>
<keyword evidence="1" id="KW-0472">Membrane</keyword>
<keyword evidence="1" id="KW-0812">Transmembrane</keyword>
<dbReference type="AlphaFoldDB" id="A0A1W1W7W2"/>
<proteinExistence type="predicted"/>
<evidence type="ECO:0000313" key="2">
    <source>
        <dbReference type="EMBL" id="SMC02219.1"/>
    </source>
</evidence>
<protein>
    <submittedName>
        <fullName evidence="2">Uncharacterized protein</fullName>
    </submittedName>
</protein>